<dbReference type="InterPro" id="IPR057399">
    <property type="entry name" value="GRESAG4.1/3_peripasmic_1"/>
</dbReference>
<dbReference type="Proteomes" id="UP000284403">
    <property type="component" value="Unassembled WGS sequence"/>
</dbReference>
<dbReference type="AlphaFoldDB" id="A0A422N4D4"/>
<dbReference type="InterPro" id="IPR028082">
    <property type="entry name" value="Peripla_BP_I"/>
</dbReference>
<dbReference type="Pfam" id="PF25495">
    <property type="entry name" value="Peripla_BP_A-cyclase_1"/>
    <property type="match status" value="1"/>
</dbReference>
<evidence type="ECO:0000256" key="1">
    <source>
        <dbReference type="SAM" id="SignalP"/>
    </source>
</evidence>
<comment type="caution">
    <text evidence="3">The sequence shown here is derived from an EMBL/GenBank/DDBJ whole genome shotgun (WGS) entry which is preliminary data.</text>
</comment>
<dbReference type="RefSeq" id="XP_029224219.1">
    <property type="nucleotide sequence ID" value="XM_029375704.1"/>
</dbReference>
<feature type="signal peptide" evidence="1">
    <location>
        <begin position="1"/>
        <end position="44"/>
    </location>
</feature>
<sequence length="381" mass="42073">MGADWGQRGRCAQLGSRPFAASPYLLLLVVFLLLLSLLPPHSAAAQSAAAPDTPVKVLLLKRNDLGPFSFMSNAFYAGVHASLRAHNSTAAGDVLTELVERESDGAGVATVLEDVMQKEQDILTLLAEFGDTYLGKVLSVLPSFDLVSFAPFTGSNFLRGWNPNVYFVRVSPVSELQAIIRYAVTQLRVLRLGFMYLLDEYFDETDYGQAQRVLSGMGYEFCYVFAVKPVSTGEANSKEFDDEWEQFVATQPQAVIMFGAPTASTAQFIKRMLEDERTAGAYLLTPFMFQPFVLQAWRAAVGGGAKFVPGQVIATGTNPLAKDASYDAIRRFQAVMREYLKNSGQRDYKDTEHFLNNDDDGEMMVDGWIAGEVLAQALRNW</sequence>
<gene>
    <name evidence="3" type="ORF">Tco025E_08869</name>
</gene>
<keyword evidence="1" id="KW-0732">Signal</keyword>
<dbReference type="EMBL" id="MKKU01000894">
    <property type="protein sequence ID" value="RNF00310.1"/>
    <property type="molecule type" value="Genomic_DNA"/>
</dbReference>
<organism evidence="3 4">
    <name type="scientific">Trypanosoma conorhini</name>
    <dbReference type="NCBI Taxonomy" id="83891"/>
    <lineage>
        <taxon>Eukaryota</taxon>
        <taxon>Discoba</taxon>
        <taxon>Euglenozoa</taxon>
        <taxon>Kinetoplastea</taxon>
        <taxon>Metakinetoplastina</taxon>
        <taxon>Trypanosomatida</taxon>
        <taxon>Trypanosomatidae</taxon>
        <taxon>Trypanosoma</taxon>
    </lineage>
</organism>
<evidence type="ECO:0000313" key="4">
    <source>
        <dbReference type="Proteomes" id="UP000284403"/>
    </source>
</evidence>
<feature type="domain" description="Receptor-type adenylate cyclase GRESAG 4.1/3 periplasmic binding protein-like" evidence="2">
    <location>
        <begin position="175"/>
        <end position="316"/>
    </location>
</feature>
<proteinExistence type="predicted"/>
<dbReference type="GeneID" id="40322480"/>
<protein>
    <submittedName>
        <fullName evidence="3">Receptor-type adenlyate cyclase</fullName>
    </submittedName>
</protein>
<keyword evidence="4" id="KW-1185">Reference proteome</keyword>
<dbReference type="FunFam" id="3.40.50.2300:FF:000162">
    <property type="entry name" value="Receptor-type adenylate cyclase GRESAG 4, putative"/>
    <property type="match status" value="1"/>
</dbReference>
<name>A0A422N4D4_9TRYP</name>
<dbReference type="SUPFAM" id="SSF53822">
    <property type="entry name" value="Periplasmic binding protein-like I"/>
    <property type="match status" value="1"/>
</dbReference>
<dbReference type="Gene3D" id="3.40.50.2300">
    <property type="match status" value="2"/>
</dbReference>
<accession>A0A422N4D4</accession>
<reference evidence="3 4" key="1">
    <citation type="journal article" date="2018" name="BMC Genomics">
        <title>Genomic comparison of Trypanosoma conorhini and Trypanosoma rangeli to Trypanosoma cruzi strains of high and low virulence.</title>
        <authorList>
            <person name="Bradwell K.R."/>
            <person name="Koparde V.N."/>
            <person name="Matveyev A.V."/>
            <person name="Serrano M.G."/>
            <person name="Alves J.M."/>
            <person name="Parikh H."/>
            <person name="Huang B."/>
            <person name="Lee V."/>
            <person name="Espinosa-Alvarez O."/>
            <person name="Ortiz P.A."/>
            <person name="Costa-Martins A.G."/>
            <person name="Teixeira M.M."/>
            <person name="Buck G.A."/>
        </authorList>
    </citation>
    <scope>NUCLEOTIDE SEQUENCE [LARGE SCALE GENOMIC DNA]</scope>
    <source>
        <strain evidence="3 4">025E</strain>
    </source>
</reference>
<dbReference type="OrthoDB" id="252581at2759"/>
<keyword evidence="3" id="KW-0675">Receptor</keyword>
<evidence type="ECO:0000259" key="2">
    <source>
        <dbReference type="Pfam" id="PF25495"/>
    </source>
</evidence>
<feature type="chain" id="PRO_5019517652" evidence="1">
    <location>
        <begin position="45"/>
        <end position="381"/>
    </location>
</feature>
<evidence type="ECO:0000313" key="3">
    <source>
        <dbReference type="EMBL" id="RNF00310.1"/>
    </source>
</evidence>